<evidence type="ECO:0000313" key="1">
    <source>
        <dbReference type="EMBL" id="KAK1620308.1"/>
    </source>
</evidence>
<reference evidence="1" key="1">
    <citation type="submission" date="2023-07" db="EMBL/GenBank/DDBJ databases">
        <title>A chromosome-level genome assembly of Lolium multiflorum.</title>
        <authorList>
            <person name="Chen Y."/>
            <person name="Copetti D."/>
            <person name="Kolliker R."/>
            <person name="Studer B."/>
        </authorList>
    </citation>
    <scope>NUCLEOTIDE SEQUENCE</scope>
    <source>
        <strain evidence="1">02402/16</strain>
        <tissue evidence="1">Leaf</tissue>
    </source>
</reference>
<dbReference type="AlphaFoldDB" id="A0AAD8RJC5"/>
<accession>A0AAD8RJC5</accession>
<sequence>MASPSLLRSAAVRVLRRPSLQVPSGRSPRVFFSGVAGKIEPCKGLCSNRNCTEGVKTCRFDMVLNQFEAYLHEARSLVQVILEQEKRAQQNAQLQKKIACVLLPATAAIWIFVPNKKEKSSAEELPADSL</sequence>
<dbReference type="Proteomes" id="UP001231189">
    <property type="component" value="Unassembled WGS sequence"/>
</dbReference>
<name>A0AAD8RJC5_LOLMU</name>
<gene>
    <name evidence="1" type="ORF">QYE76_025825</name>
</gene>
<organism evidence="1 2">
    <name type="scientific">Lolium multiflorum</name>
    <name type="common">Italian ryegrass</name>
    <name type="synonym">Lolium perenne subsp. multiflorum</name>
    <dbReference type="NCBI Taxonomy" id="4521"/>
    <lineage>
        <taxon>Eukaryota</taxon>
        <taxon>Viridiplantae</taxon>
        <taxon>Streptophyta</taxon>
        <taxon>Embryophyta</taxon>
        <taxon>Tracheophyta</taxon>
        <taxon>Spermatophyta</taxon>
        <taxon>Magnoliopsida</taxon>
        <taxon>Liliopsida</taxon>
        <taxon>Poales</taxon>
        <taxon>Poaceae</taxon>
        <taxon>BOP clade</taxon>
        <taxon>Pooideae</taxon>
        <taxon>Poodae</taxon>
        <taxon>Poeae</taxon>
        <taxon>Poeae Chloroplast Group 2 (Poeae type)</taxon>
        <taxon>Loliodinae</taxon>
        <taxon>Loliinae</taxon>
        <taxon>Lolium</taxon>
    </lineage>
</organism>
<comment type="caution">
    <text evidence="1">The sequence shown here is derived from an EMBL/GenBank/DDBJ whole genome shotgun (WGS) entry which is preliminary data.</text>
</comment>
<protein>
    <submittedName>
        <fullName evidence="1">Uncharacterized protein</fullName>
    </submittedName>
</protein>
<proteinExistence type="predicted"/>
<evidence type="ECO:0000313" key="2">
    <source>
        <dbReference type="Proteomes" id="UP001231189"/>
    </source>
</evidence>
<keyword evidence="2" id="KW-1185">Reference proteome</keyword>
<dbReference type="EMBL" id="JAUUTY010000006">
    <property type="protein sequence ID" value="KAK1620308.1"/>
    <property type="molecule type" value="Genomic_DNA"/>
</dbReference>